<gene>
    <name evidence="9" type="ORF">EYB31_15050</name>
</gene>
<comment type="caution">
    <text evidence="9">The sequence shown here is derived from an EMBL/GenBank/DDBJ whole genome shotgun (WGS) entry which is preliminary data.</text>
</comment>
<evidence type="ECO:0000256" key="5">
    <source>
        <dbReference type="ARBA" id="ARBA00022989"/>
    </source>
</evidence>
<evidence type="ECO:0000256" key="3">
    <source>
        <dbReference type="ARBA" id="ARBA00022475"/>
    </source>
</evidence>
<sequence>MYPLVYIVSASFSSSDAVISGKVWLWPVDPGLKGYKAVFEYNAIWIGFGNSLIYTVVGTVINVVLTIIAAYPLSRKDFVFRGSIMFIFVFTIMFSGGIIPNYLLVKSLGMLDTRWAMILPSALSVFNVIITRTYFQTNIPHEMLEAAQVDGCSDWKFLTRIVIPLSGPIVAVIALFYAVGHWNSYFNALLYLKDRGLYPLQLVLRSILVQNQIDPSMVVSEEDLVARQGLADLLKYSLIVVATVPVLIIYPFVQKHFVKGVMIGSIKG</sequence>
<feature type="transmembrane region" description="Helical" evidence="7">
    <location>
        <begin position="233"/>
        <end position="253"/>
    </location>
</feature>
<dbReference type="Proteomes" id="UP000293142">
    <property type="component" value="Unassembled WGS sequence"/>
</dbReference>
<protein>
    <submittedName>
        <fullName evidence="9">Carbohydrate ABC transporter permease</fullName>
    </submittedName>
</protein>
<evidence type="ECO:0000256" key="4">
    <source>
        <dbReference type="ARBA" id="ARBA00022692"/>
    </source>
</evidence>
<organism evidence="9 10">
    <name type="scientific">Paenibacillus thalictri</name>
    <dbReference type="NCBI Taxonomy" id="2527873"/>
    <lineage>
        <taxon>Bacteria</taxon>
        <taxon>Bacillati</taxon>
        <taxon>Bacillota</taxon>
        <taxon>Bacilli</taxon>
        <taxon>Bacillales</taxon>
        <taxon>Paenibacillaceae</taxon>
        <taxon>Paenibacillus</taxon>
    </lineage>
</organism>
<keyword evidence="5 7" id="KW-1133">Transmembrane helix</keyword>
<dbReference type="PANTHER" id="PTHR43744:SF9">
    <property type="entry name" value="POLYGALACTURONAN_RHAMNOGALACTURONAN TRANSPORT SYSTEM PERMEASE PROTEIN YTCP"/>
    <property type="match status" value="1"/>
</dbReference>
<dbReference type="GO" id="GO:0005886">
    <property type="term" value="C:plasma membrane"/>
    <property type="evidence" value="ECO:0007669"/>
    <property type="project" value="UniProtKB-SubCell"/>
</dbReference>
<dbReference type="CDD" id="cd06261">
    <property type="entry name" value="TM_PBP2"/>
    <property type="match status" value="1"/>
</dbReference>
<dbReference type="Gene3D" id="1.10.3720.10">
    <property type="entry name" value="MetI-like"/>
    <property type="match status" value="1"/>
</dbReference>
<evidence type="ECO:0000256" key="6">
    <source>
        <dbReference type="ARBA" id="ARBA00023136"/>
    </source>
</evidence>
<feature type="transmembrane region" description="Helical" evidence="7">
    <location>
        <begin position="83"/>
        <end position="103"/>
    </location>
</feature>
<name>A0A4Q9DUH4_9BACL</name>
<dbReference type="AlphaFoldDB" id="A0A4Q9DUH4"/>
<feature type="domain" description="ABC transmembrane type-1" evidence="8">
    <location>
        <begin position="48"/>
        <end position="251"/>
    </location>
</feature>
<dbReference type="GO" id="GO:0055085">
    <property type="term" value="P:transmembrane transport"/>
    <property type="evidence" value="ECO:0007669"/>
    <property type="project" value="InterPro"/>
</dbReference>
<dbReference type="EMBL" id="SIRE01000010">
    <property type="protein sequence ID" value="TBL78357.1"/>
    <property type="molecule type" value="Genomic_DNA"/>
</dbReference>
<feature type="transmembrane region" description="Helical" evidence="7">
    <location>
        <begin position="115"/>
        <end position="135"/>
    </location>
</feature>
<dbReference type="SUPFAM" id="SSF161098">
    <property type="entry name" value="MetI-like"/>
    <property type="match status" value="1"/>
</dbReference>
<evidence type="ECO:0000259" key="8">
    <source>
        <dbReference type="PROSITE" id="PS50928"/>
    </source>
</evidence>
<evidence type="ECO:0000313" key="10">
    <source>
        <dbReference type="Proteomes" id="UP000293142"/>
    </source>
</evidence>
<dbReference type="OrthoDB" id="9810086at2"/>
<keyword evidence="4 7" id="KW-0812">Transmembrane</keyword>
<dbReference type="InterPro" id="IPR035906">
    <property type="entry name" value="MetI-like_sf"/>
</dbReference>
<comment type="similarity">
    <text evidence="7">Belongs to the binding-protein-dependent transport system permease family.</text>
</comment>
<keyword evidence="6 7" id="KW-0472">Membrane</keyword>
<evidence type="ECO:0000256" key="1">
    <source>
        <dbReference type="ARBA" id="ARBA00004651"/>
    </source>
</evidence>
<dbReference type="PROSITE" id="PS50928">
    <property type="entry name" value="ABC_TM1"/>
    <property type="match status" value="1"/>
</dbReference>
<keyword evidence="2 7" id="KW-0813">Transport</keyword>
<evidence type="ECO:0000256" key="2">
    <source>
        <dbReference type="ARBA" id="ARBA00022448"/>
    </source>
</evidence>
<accession>A0A4Q9DUH4</accession>
<dbReference type="InterPro" id="IPR000515">
    <property type="entry name" value="MetI-like"/>
</dbReference>
<feature type="transmembrane region" description="Helical" evidence="7">
    <location>
        <begin position="44"/>
        <end position="71"/>
    </location>
</feature>
<proteinExistence type="inferred from homology"/>
<dbReference type="PANTHER" id="PTHR43744">
    <property type="entry name" value="ABC TRANSPORTER PERMEASE PROTEIN MG189-RELATED-RELATED"/>
    <property type="match status" value="1"/>
</dbReference>
<feature type="transmembrane region" description="Helical" evidence="7">
    <location>
        <begin position="161"/>
        <end position="180"/>
    </location>
</feature>
<keyword evidence="10" id="KW-1185">Reference proteome</keyword>
<comment type="subcellular location">
    <subcellularLocation>
        <location evidence="1 7">Cell membrane</location>
        <topology evidence="1 7">Multi-pass membrane protein</topology>
    </subcellularLocation>
</comment>
<keyword evidence="3" id="KW-1003">Cell membrane</keyword>
<evidence type="ECO:0000313" key="9">
    <source>
        <dbReference type="EMBL" id="TBL78357.1"/>
    </source>
</evidence>
<evidence type="ECO:0000256" key="7">
    <source>
        <dbReference type="RuleBase" id="RU363032"/>
    </source>
</evidence>
<reference evidence="9 10" key="1">
    <citation type="submission" date="2019-02" db="EMBL/GenBank/DDBJ databases">
        <title>Paenibacillus sp. nov., isolated from surface-sterilized tissue of Thalictrum simplex L.</title>
        <authorList>
            <person name="Tuo L."/>
        </authorList>
    </citation>
    <scope>NUCLEOTIDE SEQUENCE [LARGE SCALE GENOMIC DNA]</scope>
    <source>
        <strain evidence="9 10">N2SHLJ1</strain>
    </source>
</reference>
<dbReference type="Pfam" id="PF00528">
    <property type="entry name" value="BPD_transp_1"/>
    <property type="match status" value="1"/>
</dbReference>